<dbReference type="Gene3D" id="2.60.210.10">
    <property type="entry name" value="Apoptosis, Tumor Necrosis Factor Receptor Associated Protein 2, Chain A"/>
    <property type="match status" value="1"/>
</dbReference>
<dbReference type="EMBL" id="BGPR01010290">
    <property type="protein sequence ID" value="GBN45363.1"/>
    <property type="molecule type" value="Genomic_DNA"/>
</dbReference>
<name>A0A4Y2P4J2_ARAVE</name>
<dbReference type="InterPro" id="IPR000210">
    <property type="entry name" value="BTB/POZ_dom"/>
</dbReference>
<dbReference type="EMBL" id="BGPR01010292">
    <property type="protein sequence ID" value="GBN45380.1"/>
    <property type="molecule type" value="Genomic_DNA"/>
</dbReference>
<dbReference type="Proteomes" id="UP000499080">
    <property type="component" value="Unassembled WGS sequence"/>
</dbReference>
<keyword evidence="4" id="KW-1185">Reference proteome</keyword>
<dbReference type="AlphaFoldDB" id="A0A4Y2P4J2"/>
<reference evidence="3 4" key="1">
    <citation type="journal article" date="2019" name="Sci. Rep.">
        <title>Orb-weaving spider Araneus ventricosus genome elucidates the spidroin gene catalogue.</title>
        <authorList>
            <person name="Kono N."/>
            <person name="Nakamura H."/>
            <person name="Ohtoshi R."/>
            <person name="Moran D.A.P."/>
            <person name="Shinohara A."/>
            <person name="Yoshida Y."/>
            <person name="Fujiwara M."/>
            <person name="Mori M."/>
            <person name="Tomita M."/>
            <person name="Arakawa K."/>
        </authorList>
    </citation>
    <scope>NUCLEOTIDE SEQUENCE [LARGE SCALE GENOMIC DNA]</scope>
</reference>
<dbReference type="Pfam" id="PF00651">
    <property type="entry name" value="BTB"/>
    <property type="match status" value="1"/>
</dbReference>
<dbReference type="OrthoDB" id="6410362at2759"/>
<dbReference type="PANTHER" id="PTHR24413">
    <property type="entry name" value="SPECKLE-TYPE POZ PROTEIN"/>
    <property type="match status" value="1"/>
</dbReference>
<dbReference type="InterPro" id="IPR011333">
    <property type="entry name" value="SKP1/BTB/POZ_sf"/>
</dbReference>
<evidence type="ECO:0000313" key="3">
    <source>
        <dbReference type="EMBL" id="GBN45380.1"/>
    </source>
</evidence>
<dbReference type="InterPro" id="IPR008974">
    <property type="entry name" value="TRAF-like"/>
</dbReference>
<accession>A0A4Y2P4J2</accession>
<dbReference type="SUPFAM" id="SSF49599">
    <property type="entry name" value="TRAF domain-like"/>
    <property type="match status" value="1"/>
</dbReference>
<dbReference type="PROSITE" id="PS50097">
    <property type="entry name" value="BTB"/>
    <property type="match status" value="1"/>
</dbReference>
<dbReference type="SUPFAM" id="SSF54695">
    <property type="entry name" value="POZ domain"/>
    <property type="match status" value="1"/>
</dbReference>
<dbReference type="CDD" id="cd18186">
    <property type="entry name" value="BTB_POZ_ZBTB_KLHL-like"/>
    <property type="match status" value="1"/>
</dbReference>
<dbReference type="SMART" id="SM00225">
    <property type="entry name" value="BTB"/>
    <property type="match status" value="1"/>
</dbReference>
<evidence type="ECO:0000259" key="1">
    <source>
        <dbReference type="PROSITE" id="PS50097"/>
    </source>
</evidence>
<organism evidence="3 4">
    <name type="scientific">Araneus ventricosus</name>
    <name type="common">Orbweaver spider</name>
    <name type="synonym">Epeira ventricosa</name>
    <dbReference type="NCBI Taxonomy" id="182803"/>
    <lineage>
        <taxon>Eukaryota</taxon>
        <taxon>Metazoa</taxon>
        <taxon>Ecdysozoa</taxon>
        <taxon>Arthropoda</taxon>
        <taxon>Chelicerata</taxon>
        <taxon>Arachnida</taxon>
        <taxon>Araneae</taxon>
        <taxon>Araneomorphae</taxon>
        <taxon>Entelegynae</taxon>
        <taxon>Araneoidea</taxon>
        <taxon>Araneidae</taxon>
        <taxon>Araneus</taxon>
    </lineage>
</organism>
<protein>
    <submittedName>
        <fullName evidence="3">TD and POZ domain-containing protein 1-like</fullName>
    </submittedName>
</protein>
<dbReference type="Gene3D" id="3.30.710.10">
    <property type="entry name" value="Potassium Channel Kv1.1, Chain A"/>
    <property type="match status" value="1"/>
</dbReference>
<proteinExistence type="predicted"/>
<evidence type="ECO:0000313" key="2">
    <source>
        <dbReference type="EMBL" id="GBN45363.1"/>
    </source>
</evidence>
<dbReference type="Gene3D" id="1.25.40.420">
    <property type="match status" value="1"/>
</dbReference>
<gene>
    <name evidence="3" type="primary">Gm9125_2</name>
    <name evidence="2" type="synonym">Gm9125_5</name>
    <name evidence="2" type="ORF">AVEN_25129_1</name>
    <name evidence="3" type="ORF">AVEN_54759_1</name>
</gene>
<comment type="caution">
    <text evidence="3">The sequence shown here is derived from an EMBL/GenBank/DDBJ whole genome shotgun (WGS) entry which is preliminary data.</text>
</comment>
<sequence length="493" mass="56730">MTTPASFSEEECFSVLWKIKKFTYYCETIRSAEFSFHGYSYFILLNMASVHVDCTLQSLPNYRQRPGNDFRREISFLTCDGSQKESISGGKNVNLRVPKDVIFGSRRNSFLPGDALTVRFRFPTTYERGKLYICSQIGVKRNCFLWTLKNFSNYQYDPKTFNQYNMKKYVEKSEDYGDIELALKPMGGFNTDKNFSIEISRTGENKCYCILKIYVLDVDGRALNCVSDEFVFETYQQTRMFPSFIKKNKLLSCKNLLLPNDTLSLKCDFALSLGKVTDETSVISYSEDVASLVKEFDYLSTCFKVESGSDTDLKTDLKSILDSGTLFDVSIQIGSEVIRAHKNILSARSPVFRAMFTKDMQEATNNTVVIEDLSVETVLKLLLYMYTDTIHDCQWENLKELYFASDKYEVLSLKKKCVPLMKTNLSISNVCDALVLSDLHQDRNLKTAAIDFISEYDSAFFASEEWKELEKNNSSLAFKFMREICCNKQTRLN</sequence>
<feature type="domain" description="BTB" evidence="1">
    <location>
        <begin position="327"/>
        <end position="394"/>
    </location>
</feature>
<evidence type="ECO:0000313" key="4">
    <source>
        <dbReference type="Proteomes" id="UP000499080"/>
    </source>
</evidence>